<evidence type="ECO:0000256" key="7">
    <source>
        <dbReference type="ARBA" id="ARBA00023128"/>
    </source>
</evidence>
<evidence type="ECO:0000256" key="6">
    <source>
        <dbReference type="ARBA" id="ARBA00022989"/>
    </source>
</evidence>
<evidence type="ECO:0000256" key="4">
    <source>
        <dbReference type="ARBA" id="ARBA00022692"/>
    </source>
</evidence>
<reference evidence="14 15" key="1">
    <citation type="submission" date="2017-11" db="EMBL/GenBank/DDBJ databases">
        <title>De novo assembly and phasing of dikaryotic genomes from two isolates of Puccinia coronata f. sp. avenae, the causal agent of oat crown rust.</title>
        <authorList>
            <person name="Miller M.E."/>
            <person name="Zhang Y."/>
            <person name="Omidvar V."/>
            <person name="Sperschneider J."/>
            <person name="Schwessinger B."/>
            <person name="Raley C."/>
            <person name="Palmer J.M."/>
            <person name="Garnica D."/>
            <person name="Upadhyaya N."/>
            <person name="Rathjen J."/>
            <person name="Taylor J.M."/>
            <person name="Park R.F."/>
            <person name="Dodds P.N."/>
            <person name="Hirsch C.D."/>
            <person name="Kianian S.F."/>
            <person name="Figueroa M."/>
        </authorList>
    </citation>
    <scope>NUCLEOTIDE SEQUENCE [LARGE SCALE GENOMIC DNA]</scope>
    <source>
        <strain evidence="14">12NC29</strain>
    </source>
</reference>
<dbReference type="PANTHER" id="PTHR32198">
    <property type="entry name" value="MITOCHONDRIAL ESCAPE PROTEIN 2"/>
    <property type="match status" value="1"/>
</dbReference>
<evidence type="ECO:0000313" key="15">
    <source>
        <dbReference type="Proteomes" id="UP000235388"/>
    </source>
</evidence>
<dbReference type="GO" id="GO:0005743">
    <property type="term" value="C:mitochondrial inner membrane"/>
    <property type="evidence" value="ECO:0007669"/>
    <property type="project" value="UniProtKB-SubCell"/>
</dbReference>
<name>A0A2N5T071_9BASI</name>
<dbReference type="Pfam" id="PF10443">
    <property type="entry name" value="RNA12"/>
    <property type="match status" value="1"/>
</dbReference>
<evidence type="ECO:0000256" key="12">
    <source>
        <dbReference type="SAM" id="MobiDB-lite"/>
    </source>
</evidence>
<feature type="domain" description="Mitochondrial escape protein 2 C-terminal" evidence="13">
    <location>
        <begin position="344"/>
        <end position="783"/>
    </location>
</feature>
<accession>A0A2N5T071</accession>
<keyword evidence="8" id="KW-0472">Membrane</keyword>
<evidence type="ECO:0000259" key="13">
    <source>
        <dbReference type="Pfam" id="PF10443"/>
    </source>
</evidence>
<dbReference type="SUPFAM" id="SSF54928">
    <property type="entry name" value="RNA-binding domain, RBD"/>
    <property type="match status" value="1"/>
</dbReference>
<gene>
    <name evidence="14" type="ORF">PCANC_12459</name>
</gene>
<dbReference type="EMBL" id="PGCJ01000823">
    <property type="protein sequence ID" value="PLW18868.1"/>
    <property type="molecule type" value="Genomic_DNA"/>
</dbReference>
<dbReference type="Gene3D" id="3.40.50.300">
    <property type="entry name" value="P-loop containing nucleotide triphosphate hydrolases"/>
    <property type="match status" value="1"/>
</dbReference>
<keyword evidence="10" id="KW-0694">RNA-binding</keyword>
<dbReference type="Proteomes" id="UP000235388">
    <property type="component" value="Unassembled WGS sequence"/>
</dbReference>
<organism evidence="14 15">
    <name type="scientific">Puccinia coronata f. sp. avenae</name>
    <dbReference type="NCBI Taxonomy" id="200324"/>
    <lineage>
        <taxon>Eukaryota</taxon>
        <taxon>Fungi</taxon>
        <taxon>Dikarya</taxon>
        <taxon>Basidiomycota</taxon>
        <taxon>Pucciniomycotina</taxon>
        <taxon>Pucciniomycetes</taxon>
        <taxon>Pucciniales</taxon>
        <taxon>Pucciniaceae</taxon>
        <taxon>Puccinia</taxon>
    </lineage>
</organism>
<comment type="subcellular location">
    <subcellularLocation>
        <location evidence="1 10">Mitochondrion inner membrane</location>
        <topology evidence="1 10">Single-pass membrane protein</topology>
    </subcellularLocation>
</comment>
<keyword evidence="15" id="KW-1185">Reference proteome</keyword>
<comment type="similarity">
    <text evidence="2 10">Belongs to the YME2 family.</text>
</comment>
<dbReference type="InterPro" id="IPR018850">
    <property type="entry name" value="Mt_escape_2_C"/>
</dbReference>
<dbReference type="GO" id="GO:0006397">
    <property type="term" value="P:mRNA processing"/>
    <property type="evidence" value="ECO:0007669"/>
    <property type="project" value="UniProtKB-UniRule"/>
</dbReference>
<evidence type="ECO:0000256" key="1">
    <source>
        <dbReference type="ARBA" id="ARBA00004434"/>
    </source>
</evidence>
<dbReference type="AlphaFoldDB" id="A0A2N5T071"/>
<dbReference type="OrthoDB" id="10267654at2759"/>
<dbReference type="InterPro" id="IPR039627">
    <property type="entry name" value="Yme2_C"/>
</dbReference>
<sequence length="847" mass="93986">MFLKPISLRRGTPPSTWIHTWKLSQPAHRVTCCNRYYATSILQDHDTRKPVKSTTIWMFLSGIYPISLGRFDLRPRLLGLNFEELESRVRAIMDRSEPLGSAQLEIDQLVPRVKEGGAFVRFSSSSPIDPGLFRNQLLTKIDQLKSPWLVNAHPDIHLVQGKPWLEDMNMFPNRTVLVEFEGPVLPQEELWTLFRPFGRVKEIHMPSAKDPVQIARITLDGSRQAAIARSCLHGLTCHAIPSGSPTKIRILYSPRIYVKTARYWIGSHPKIVLPILALLVGGISYTFFEPIRKFFIKSHIVGTFDLEQNPVLSWIQKETVGRLGFGRDLGAGPDLAGSAVEKERGDAVRELSTWISGTPGAFIVLLGPKGSGKSQVIQSVLSGRKNSLVIDCANVIQDATHDNNVIANLAKSLGYFPQFSFFASVNNAIDMAAAGLVGQKVGFSSSPEDQIQQVLDTAEKALRDLAREASDNRRHQHATSQPSDAGDSKSEKENIAQVFQQAIKSIPLSGYLNDDTSDVPVVVLKDFSINASGKHRVLFERLADWACRLTETGVAHVIFTSENAGALKPLSQAFSTRPVKSIVLTDASIDSALQYVSKKLSAVPNGKISVSAKDSALIQMVGGRLTDLDLLVQKIEGGLDVEQAIEEMVRQSMEEIKRKCFVRGDLDESKQFAWANHQVWDLIKRLSSHYRVPLYPILSETFNDEFSVLSALESTDLITLSTHENGETVIRVGKPIYGKAMKQLLQQEHFAAMQDLQWAKQRMKRAEDGVQGKLQELIELGKLFPTLYTVGGDRASWLFGSSLPPPISWKVRRILDQLAGLQSAVDAAEADMKRAKLTLYSPTASPK</sequence>
<keyword evidence="5 10" id="KW-0999">Mitochondrion inner membrane</keyword>
<evidence type="ECO:0000256" key="8">
    <source>
        <dbReference type="ARBA" id="ARBA00023136"/>
    </source>
</evidence>
<evidence type="ECO:0000256" key="9">
    <source>
        <dbReference type="ARBA" id="ARBA00025276"/>
    </source>
</evidence>
<dbReference type="GO" id="GO:0003723">
    <property type="term" value="F:RNA binding"/>
    <property type="evidence" value="ECO:0007669"/>
    <property type="project" value="UniProtKB-UniRule"/>
</dbReference>
<keyword evidence="4" id="KW-0812">Transmembrane</keyword>
<protein>
    <recommendedName>
        <fullName evidence="3 10">Mitochondrial escape protein 2</fullName>
    </recommendedName>
</protein>
<proteinExistence type="inferred from homology"/>
<comment type="caution">
    <text evidence="14">The sequence shown here is derived from an EMBL/GenBank/DDBJ whole genome shotgun (WGS) entry which is preliminary data.</text>
</comment>
<feature type="coiled-coil region" evidence="11">
    <location>
        <begin position="811"/>
        <end position="838"/>
    </location>
</feature>
<evidence type="ECO:0000256" key="10">
    <source>
        <dbReference type="RuleBase" id="RU367108"/>
    </source>
</evidence>
<keyword evidence="6" id="KW-1133">Transmembrane helix</keyword>
<comment type="function">
    <text evidence="9 10">Plays a role in maintaining the mitochondrial genome and in controlling the mtDNA escape. Involved in the regulation of mtDNA nucleotide structure and number. May have a dispensable role in early maturation of pre-rRNA.</text>
</comment>
<keyword evidence="11" id="KW-0175">Coiled coil</keyword>
<evidence type="ECO:0000313" key="14">
    <source>
        <dbReference type="EMBL" id="PLW18868.1"/>
    </source>
</evidence>
<evidence type="ECO:0000256" key="5">
    <source>
        <dbReference type="ARBA" id="ARBA00022792"/>
    </source>
</evidence>
<keyword evidence="7 10" id="KW-0496">Mitochondrion</keyword>
<dbReference type="STRING" id="200324.A0A2N5T071"/>
<dbReference type="InterPro" id="IPR027417">
    <property type="entry name" value="P-loop_NTPase"/>
</dbReference>
<dbReference type="InterPro" id="IPR035979">
    <property type="entry name" value="RBD_domain_sf"/>
</dbReference>
<keyword evidence="10" id="KW-0507">mRNA processing</keyword>
<feature type="region of interest" description="Disordered" evidence="12">
    <location>
        <begin position="468"/>
        <end position="491"/>
    </location>
</feature>
<dbReference type="SUPFAM" id="SSF52540">
    <property type="entry name" value="P-loop containing nucleoside triphosphate hydrolases"/>
    <property type="match status" value="1"/>
</dbReference>
<evidence type="ECO:0000256" key="11">
    <source>
        <dbReference type="SAM" id="Coils"/>
    </source>
</evidence>
<dbReference type="PANTHER" id="PTHR32198:SF2">
    <property type="entry name" value="MITOCHONDRIAL ESCAPE PROTEIN 2"/>
    <property type="match status" value="1"/>
</dbReference>
<evidence type="ECO:0000256" key="3">
    <source>
        <dbReference type="ARBA" id="ARBA00020222"/>
    </source>
</evidence>
<evidence type="ECO:0000256" key="2">
    <source>
        <dbReference type="ARBA" id="ARBA00010320"/>
    </source>
</evidence>